<dbReference type="Gene3D" id="3.100.10.10">
    <property type="match status" value="1"/>
</dbReference>
<evidence type="ECO:0000313" key="8">
    <source>
        <dbReference type="Proteomes" id="UP001150569"/>
    </source>
</evidence>
<feature type="region of interest" description="Disordered" evidence="4">
    <location>
        <begin position="55"/>
        <end position="102"/>
    </location>
</feature>
<keyword evidence="3" id="KW-0687">Ribonucleoprotein</keyword>
<dbReference type="Proteomes" id="UP001150569">
    <property type="component" value="Unassembled WGS sequence"/>
</dbReference>
<dbReference type="EMBL" id="JANBPT010000048">
    <property type="protein sequence ID" value="KAJ1929080.1"/>
    <property type="molecule type" value="Genomic_DNA"/>
</dbReference>
<feature type="compositionally biased region" description="Gly residues" evidence="4">
    <location>
        <begin position="66"/>
        <end position="77"/>
    </location>
</feature>
<protein>
    <submittedName>
        <fullName evidence="6">YmL10</fullName>
    </submittedName>
</protein>
<comment type="caution">
    <text evidence="6">The sequence shown here is derived from an EMBL/GenBank/DDBJ whole genome shotgun (WGS) entry which is preliminary data.</text>
</comment>
<evidence type="ECO:0000313" key="6">
    <source>
        <dbReference type="EMBL" id="KAJ1928313.1"/>
    </source>
</evidence>
<keyword evidence="8" id="KW-1185">Reference proteome</keyword>
<dbReference type="PANTHER" id="PTHR12934">
    <property type="entry name" value="50S RIBOSOMAL PROTEIN L15"/>
    <property type="match status" value="1"/>
</dbReference>
<evidence type="ECO:0000256" key="4">
    <source>
        <dbReference type="SAM" id="MobiDB-lite"/>
    </source>
</evidence>
<dbReference type="InterPro" id="IPR005749">
    <property type="entry name" value="Ribosomal_uL15_bac-type"/>
</dbReference>
<dbReference type="InterPro" id="IPR021131">
    <property type="entry name" value="Ribosomal_uL15/eL18"/>
</dbReference>
<dbReference type="EMBL" id="JANBPT010000078">
    <property type="protein sequence ID" value="KAJ1928313.1"/>
    <property type="molecule type" value="Genomic_DNA"/>
</dbReference>
<evidence type="ECO:0000313" key="7">
    <source>
        <dbReference type="EMBL" id="KAJ1929080.1"/>
    </source>
</evidence>
<dbReference type="AlphaFoldDB" id="A0A9W8ABS3"/>
<evidence type="ECO:0000259" key="5">
    <source>
        <dbReference type="Pfam" id="PF00828"/>
    </source>
</evidence>
<sequence length="263" mass="29041">MLRLLQSKLAAVSLQSAPHARAAALTIASAQRRHITVPATLPRMRIGLHNLAPNAGSTKQVKRLGRGGSSGHGGTCGRGHKGQKARSGNGKPRRGFEGGQTPIHMLFPKRGFTNIFKKEYQVLNLDRLQHWVRLGRLDPTQPITMKHLQATRCVNNIKDGVKLLSQGYEHFKTKLTIEVSKASPGAMAAIEAAGGQVTCVYHNTLAMRALLHPEKFDKLPKFALPTNHKVLAWYSDPKNRGYLAPRDKFEPIEIKSREEKESA</sequence>
<organism evidence="6 8">
    <name type="scientific">Tieghemiomyces parasiticus</name>
    <dbReference type="NCBI Taxonomy" id="78921"/>
    <lineage>
        <taxon>Eukaryota</taxon>
        <taxon>Fungi</taxon>
        <taxon>Fungi incertae sedis</taxon>
        <taxon>Zoopagomycota</taxon>
        <taxon>Kickxellomycotina</taxon>
        <taxon>Dimargaritomycetes</taxon>
        <taxon>Dimargaritales</taxon>
        <taxon>Dimargaritaceae</taxon>
        <taxon>Tieghemiomyces</taxon>
    </lineage>
</organism>
<accession>A0A9W8ABS3</accession>
<gene>
    <name evidence="6" type="primary">MRPL10_2</name>
    <name evidence="7" type="synonym">MRPL10_1</name>
    <name evidence="7" type="ORF">IWQ60_001481</name>
    <name evidence="6" type="ORF">IWQ60_002161</name>
</gene>
<dbReference type="Pfam" id="PF00828">
    <property type="entry name" value="Ribosomal_L27A"/>
    <property type="match status" value="1"/>
</dbReference>
<dbReference type="GO" id="GO:0003735">
    <property type="term" value="F:structural constituent of ribosome"/>
    <property type="evidence" value="ECO:0007669"/>
    <property type="project" value="InterPro"/>
</dbReference>
<keyword evidence="2" id="KW-0689">Ribosomal protein</keyword>
<evidence type="ECO:0000256" key="3">
    <source>
        <dbReference type="ARBA" id="ARBA00023274"/>
    </source>
</evidence>
<reference evidence="6" key="1">
    <citation type="submission" date="2022-07" db="EMBL/GenBank/DDBJ databases">
        <title>Phylogenomic reconstructions and comparative analyses of Kickxellomycotina fungi.</title>
        <authorList>
            <person name="Reynolds N.K."/>
            <person name="Stajich J.E."/>
            <person name="Barry K."/>
            <person name="Grigoriev I.V."/>
            <person name="Crous P."/>
            <person name="Smith M.E."/>
        </authorList>
    </citation>
    <scope>NUCLEOTIDE SEQUENCE</scope>
    <source>
        <strain evidence="6">RSA 861</strain>
    </source>
</reference>
<comment type="similarity">
    <text evidence="1">Belongs to the universal ribosomal protein uL15 family.</text>
</comment>
<evidence type="ECO:0000256" key="1">
    <source>
        <dbReference type="ARBA" id="ARBA00007320"/>
    </source>
</evidence>
<dbReference type="PANTHER" id="PTHR12934:SF11">
    <property type="entry name" value="LARGE RIBOSOMAL SUBUNIT PROTEIN UL15M"/>
    <property type="match status" value="1"/>
</dbReference>
<dbReference type="NCBIfam" id="TIGR01071">
    <property type="entry name" value="rplO_bact"/>
    <property type="match status" value="1"/>
</dbReference>
<feature type="domain" description="Large ribosomal subunit protein uL15/eL18" evidence="5">
    <location>
        <begin position="122"/>
        <end position="198"/>
    </location>
</feature>
<dbReference type="GO" id="GO:0006412">
    <property type="term" value="P:translation"/>
    <property type="evidence" value="ECO:0007669"/>
    <property type="project" value="InterPro"/>
</dbReference>
<dbReference type="SUPFAM" id="SSF52080">
    <property type="entry name" value="Ribosomal proteins L15p and L18e"/>
    <property type="match status" value="1"/>
</dbReference>
<dbReference type="HAMAP" id="MF_01341">
    <property type="entry name" value="Ribosomal_uL15"/>
    <property type="match status" value="1"/>
</dbReference>
<proteinExistence type="inferred from homology"/>
<dbReference type="OrthoDB" id="361383at2759"/>
<name>A0A9W8ABS3_9FUNG</name>
<evidence type="ECO:0000256" key="2">
    <source>
        <dbReference type="ARBA" id="ARBA00022980"/>
    </source>
</evidence>
<dbReference type="InterPro" id="IPR036227">
    <property type="entry name" value="Ribosomal_uL15/eL18_sf"/>
</dbReference>
<dbReference type="InterPro" id="IPR030878">
    <property type="entry name" value="Ribosomal_uL15"/>
</dbReference>
<dbReference type="GO" id="GO:0005762">
    <property type="term" value="C:mitochondrial large ribosomal subunit"/>
    <property type="evidence" value="ECO:0007669"/>
    <property type="project" value="TreeGrafter"/>
</dbReference>